<dbReference type="InterPro" id="IPR000504">
    <property type="entry name" value="RRM_dom"/>
</dbReference>
<dbReference type="AlphaFoldDB" id="A0A1J4K9P7"/>
<dbReference type="Gene3D" id="3.30.70.330">
    <property type="match status" value="1"/>
</dbReference>
<dbReference type="Proteomes" id="UP000179807">
    <property type="component" value="Unassembled WGS sequence"/>
</dbReference>
<reference evidence="5" key="1">
    <citation type="submission" date="2016-10" db="EMBL/GenBank/DDBJ databases">
        <authorList>
            <person name="Benchimol M."/>
            <person name="Almeida L.G."/>
            <person name="Vasconcelos A.T."/>
            <person name="Perreira-Neves A."/>
            <person name="Rosa I.A."/>
            <person name="Tasca T."/>
            <person name="Bogo M.R."/>
            <person name="de Souza W."/>
        </authorList>
    </citation>
    <scope>NUCLEOTIDE SEQUENCE [LARGE SCALE GENOMIC DNA]</scope>
    <source>
        <strain evidence="5">K</strain>
    </source>
</reference>
<evidence type="ECO:0000313" key="6">
    <source>
        <dbReference type="Proteomes" id="UP000179807"/>
    </source>
</evidence>
<dbReference type="Pfam" id="PF00076">
    <property type="entry name" value="RRM_1"/>
    <property type="match status" value="1"/>
</dbReference>
<dbReference type="GO" id="GO:0003723">
    <property type="term" value="F:RNA binding"/>
    <property type="evidence" value="ECO:0007669"/>
    <property type="project" value="UniProtKB-UniRule"/>
</dbReference>
<name>A0A1J4K9P7_9EUKA</name>
<dbReference type="GeneID" id="94839124"/>
<feature type="compositionally biased region" description="Low complexity" evidence="3">
    <location>
        <begin position="286"/>
        <end position="298"/>
    </location>
</feature>
<proteinExistence type="predicted"/>
<sequence>MIKDYGYNPIQFTPYQYAPQPSFAIPVQQCSQKRHIFNAPPKKSNALFIKNLPYNMSSNEFMKIFEQYGEIATSSLHISHKGIAFVTYYDIRSAEAAKNGLRDFTAYGRHPVIDFSYKPPNYSKIDPREYSSLIKIIASSTITKDSIQNELSKFGEISEIKDIEHNTFKVLFYDFRCAHNACKSRSILISGINCQCEVYVENDNSVIYNNTPPFYNFPSNAPPHAQYQSVCPGYQPPSPPYPPHLNQLPTQNLPAGYPYGQRSPVMMSSPSSGGSPHILPAQEIPSSSSSLNSSSVTQMKQPHQMQQAQPIQMIPRAPIVPPRPIQQQMPLNQTQNSAGQMTQQNQNQENIKETLKRLQALLLHK</sequence>
<dbReference type="PANTHER" id="PTHR23189">
    <property type="entry name" value="RNA RECOGNITION MOTIF-CONTAINING"/>
    <property type="match status" value="1"/>
</dbReference>
<keyword evidence="6" id="KW-1185">Reference proteome</keyword>
<comment type="caution">
    <text evidence="5">The sequence shown here is derived from an EMBL/GenBank/DDBJ whole genome shotgun (WGS) entry which is preliminary data.</text>
</comment>
<dbReference type="OrthoDB" id="275748at2759"/>
<feature type="compositionally biased region" description="Low complexity" evidence="3">
    <location>
        <begin position="263"/>
        <end position="276"/>
    </location>
</feature>
<dbReference type="SUPFAM" id="SSF54928">
    <property type="entry name" value="RNA-binding domain, RBD"/>
    <property type="match status" value="1"/>
</dbReference>
<protein>
    <recommendedName>
        <fullName evidence="4">RRM domain-containing protein</fullName>
    </recommendedName>
</protein>
<dbReference type="InterPro" id="IPR012677">
    <property type="entry name" value="Nucleotide-bd_a/b_plait_sf"/>
</dbReference>
<evidence type="ECO:0000256" key="2">
    <source>
        <dbReference type="PROSITE-ProRule" id="PRU00176"/>
    </source>
</evidence>
<evidence type="ECO:0000259" key="4">
    <source>
        <dbReference type="PROSITE" id="PS50102"/>
    </source>
</evidence>
<feature type="region of interest" description="Disordered" evidence="3">
    <location>
        <begin position="257"/>
        <end position="298"/>
    </location>
</feature>
<dbReference type="RefSeq" id="XP_068359564.1">
    <property type="nucleotide sequence ID" value="XM_068504420.1"/>
</dbReference>
<organism evidence="5 6">
    <name type="scientific">Tritrichomonas foetus</name>
    <dbReference type="NCBI Taxonomy" id="1144522"/>
    <lineage>
        <taxon>Eukaryota</taxon>
        <taxon>Metamonada</taxon>
        <taxon>Parabasalia</taxon>
        <taxon>Tritrichomonadida</taxon>
        <taxon>Tritrichomonadidae</taxon>
        <taxon>Tritrichomonas</taxon>
    </lineage>
</organism>
<gene>
    <name evidence="5" type="ORF">TRFO_25538</name>
</gene>
<evidence type="ECO:0000313" key="5">
    <source>
        <dbReference type="EMBL" id="OHT06428.1"/>
    </source>
</evidence>
<feature type="domain" description="RRM" evidence="4">
    <location>
        <begin position="45"/>
        <end position="118"/>
    </location>
</feature>
<dbReference type="SMART" id="SM00360">
    <property type="entry name" value="RRM"/>
    <property type="match status" value="1"/>
</dbReference>
<dbReference type="InterPro" id="IPR035979">
    <property type="entry name" value="RBD_domain_sf"/>
</dbReference>
<keyword evidence="1 2" id="KW-0694">RNA-binding</keyword>
<accession>A0A1J4K9P7</accession>
<dbReference type="EMBL" id="MLAK01000726">
    <property type="protein sequence ID" value="OHT06428.1"/>
    <property type="molecule type" value="Genomic_DNA"/>
</dbReference>
<dbReference type="VEuPathDB" id="TrichDB:TRFO_25538"/>
<evidence type="ECO:0000256" key="1">
    <source>
        <dbReference type="ARBA" id="ARBA00022884"/>
    </source>
</evidence>
<evidence type="ECO:0000256" key="3">
    <source>
        <dbReference type="SAM" id="MobiDB-lite"/>
    </source>
</evidence>
<dbReference type="PROSITE" id="PS50102">
    <property type="entry name" value="RRM"/>
    <property type="match status" value="1"/>
</dbReference>